<dbReference type="GO" id="GO:0006508">
    <property type="term" value="P:proteolysis"/>
    <property type="evidence" value="ECO:0007669"/>
    <property type="project" value="UniProtKB-KW"/>
</dbReference>
<dbReference type="Gene3D" id="3.30.1380.10">
    <property type="match status" value="1"/>
</dbReference>
<dbReference type="CDD" id="cd14840">
    <property type="entry name" value="D-Ala-D-Ala_dipeptidase_Aad"/>
    <property type="match status" value="1"/>
</dbReference>
<dbReference type="EMBL" id="VUMZ01000002">
    <property type="protein sequence ID" value="MST51264.1"/>
    <property type="molecule type" value="Genomic_DNA"/>
</dbReference>
<dbReference type="EC" id="3.4.13.22" evidence="9"/>
<feature type="active site" description="Proton donor/acceptor" evidence="9">
    <location>
        <position position="195"/>
    </location>
</feature>
<sequence>MRYIKQSPCQRHAPCMIYGQGGISIMIRKYGNLVRLKDLDDDFFIDLRYSTPDNFTGEVVYDFRECYVDESTAHRLIQAKDLLKRHGFGLKIWDAYRPVSAQQKFWNLCPDNNFVARPPDMSTIQEFKNSHMNGQCVDVTLTDPDGRNAVMPSEFDDFSPRARLDCPETHGEARRNAELLRNVMVQCGFTPYEGEWWHFYDHTVEPAPYSDYAFDE</sequence>
<organism evidence="10 11">
    <name type="scientific">Hornefia butyriciproducens</name>
    <dbReference type="NCBI Taxonomy" id="2652293"/>
    <lineage>
        <taxon>Bacteria</taxon>
        <taxon>Bacillati</taxon>
        <taxon>Bacillota</taxon>
        <taxon>Clostridia</taxon>
        <taxon>Peptostreptococcales</taxon>
        <taxon>Anaerovoracaceae</taxon>
        <taxon>Hornefia</taxon>
    </lineage>
</organism>
<keyword evidence="5 9" id="KW-0862">Zinc</keyword>
<evidence type="ECO:0000256" key="1">
    <source>
        <dbReference type="ARBA" id="ARBA00001362"/>
    </source>
</evidence>
<dbReference type="Pfam" id="PF01427">
    <property type="entry name" value="Peptidase_M15"/>
    <property type="match status" value="1"/>
</dbReference>
<dbReference type="InterPro" id="IPR000755">
    <property type="entry name" value="A_A_dipeptidase"/>
</dbReference>
<evidence type="ECO:0000256" key="2">
    <source>
        <dbReference type="ARBA" id="ARBA00022670"/>
    </source>
</evidence>
<evidence type="ECO:0000256" key="5">
    <source>
        <dbReference type="ARBA" id="ARBA00022833"/>
    </source>
</evidence>
<evidence type="ECO:0000256" key="3">
    <source>
        <dbReference type="ARBA" id="ARBA00022723"/>
    </source>
</evidence>
<keyword evidence="6 9" id="KW-0224">Dipeptidase</keyword>
<evidence type="ECO:0000256" key="8">
    <source>
        <dbReference type="ARBA" id="ARBA00023316"/>
    </source>
</evidence>
<feature type="site" description="Transition state stabilizer" evidence="9">
    <location>
        <position position="97"/>
    </location>
</feature>
<evidence type="ECO:0000256" key="4">
    <source>
        <dbReference type="ARBA" id="ARBA00022801"/>
    </source>
</evidence>
<dbReference type="GO" id="GO:0160237">
    <property type="term" value="F:D-Ala-D-Ala dipeptidase activity"/>
    <property type="evidence" value="ECO:0007669"/>
    <property type="project" value="UniProtKB-EC"/>
</dbReference>
<comment type="function">
    <text evidence="9">Catalyzes hydrolysis of the D-alanyl-D-alanine dipeptide.</text>
</comment>
<dbReference type="AlphaFoldDB" id="A0A6L5Y3A8"/>
<comment type="cofactor">
    <cofactor evidence="9">
        <name>Zn(2+)</name>
        <dbReference type="ChEBI" id="CHEBI:29105"/>
    </cofactor>
    <text evidence="9">Binds 1 zinc ion per subunit.</text>
</comment>
<keyword evidence="7 9" id="KW-0482">Metalloprotease</keyword>
<comment type="similarity">
    <text evidence="9">Belongs to the peptidase M15D family.</text>
</comment>
<dbReference type="HAMAP" id="MF_01924">
    <property type="entry name" value="A_A_dipeptidase"/>
    <property type="match status" value="1"/>
</dbReference>
<evidence type="ECO:0000256" key="9">
    <source>
        <dbReference type="HAMAP-Rule" id="MF_01924"/>
    </source>
</evidence>
<dbReference type="Proteomes" id="UP000474676">
    <property type="component" value="Unassembled WGS sequence"/>
</dbReference>
<keyword evidence="2 9" id="KW-0645">Protease</keyword>
<gene>
    <name evidence="10" type="ORF">FYJ64_02825</name>
</gene>
<proteinExistence type="inferred from homology"/>
<feature type="binding site" evidence="9">
    <location>
        <position position="198"/>
    </location>
    <ligand>
        <name>Zn(2+)</name>
        <dbReference type="ChEBI" id="CHEBI:29105"/>
        <note>catalytic</note>
    </ligand>
</feature>
<dbReference type="PANTHER" id="PTHR43126:SF1">
    <property type="entry name" value="D-ALANYL-D-ALANINE DIPEPTIDASE"/>
    <property type="match status" value="1"/>
</dbReference>
<evidence type="ECO:0000313" key="10">
    <source>
        <dbReference type="EMBL" id="MST51264.1"/>
    </source>
</evidence>
<feature type="binding site" evidence="9">
    <location>
        <position position="138"/>
    </location>
    <ligand>
        <name>Zn(2+)</name>
        <dbReference type="ChEBI" id="CHEBI:29105"/>
        <note>catalytic</note>
    </ligand>
</feature>
<dbReference type="SUPFAM" id="SSF55166">
    <property type="entry name" value="Hedgehog/DD-peptidase"/>
    <property type="match status" value="1"/>
</dbReference>
<comment type="caution">
    <text evidence="10">The sequence shown here is derived from an EMBL/GenBank/DDBJ whole genome shotgun (WGS) entry which is preliminary data.</text>
</comment>
<reference evidence="10 11" key="1">
    <citation type="submission" date="2019-08" db="EMBL/GenBank/DDBJ databases">
        <title>In-depth cultivation of the pig gut microbiome towards novel bacterial diversity and tailored functional studies.</title>
        <authorList>
            <person name="Wylensek D."/>
            <person name="Hitch T.C.A."/>
            <person name="Clavel T."/>
        </authorList>
    </citation>
    <scope>NUCLEOTIDE SEQUENCE [LARGE SCALE GENOMIC DNA]</scope>
    <source>
        <strain evidence="10 11">WCA-MUC-591-APC-3H</strain>
    </source>
</reference>
<keyword evidence="8" id="KW-0961">Cell wall biogenesis/degradation</keyword>
<name>A0A6L5Y3A8_9FIRM</name>
<evidence type="ECO:0000256" key="6">
    <source>
        <dbReference type="ARBA" id="ARBA00022997"/>
    </source>
</evidence>
<keyword evidence="4 9" id="KW-0378">Hydrolase</keyword>
<evidence type="ECO:0000313" key="11">
    <source>
        <dbReference type="Proteomes" id="UP000474676"/>
    </source>
</evidence>
<evidence type="ECO:0000256" key="7">
    <source>
        <dbReference type="ARBA" id="ARBA00023049"/>
    </source>
</evidence>
<dbReference type="GO" id="GO:0008237">
    <property type="term" value="F:metallopeptidase activity"/>
    <property type="evidence" value="ECO:0007669"/>
    <property type="project" value="UniProtKB-KW"/>
</dbReference>
<feature type="binding site" evidence="9">
    <location>
        <position position="131"/>
    </location>
    <ligand>
        <name>Zn(2+)</name>
        <dbReference type="ChEBI" id="CHEBI:29105"/>
        <note>catalytic</note>
    </ligand>
</feature>
<dbReference type="PANTHER" id="PTHR43126">
    <property type="entry name" value="D-ALANYL-D-ALANINE DIPEPTIDASE"/>
    <property type="match status" value="1"/>
</dbReference>
<keyword evidence="11" id="KW-1185">Reference proteome</keyword>
<keyword evidence="3 9" id="KW-0479">Metal-binding</keyword>
<dbReference type="InterPro" id="IPR009045">
    <property type="entry name" value="Zn_M74/Hedgehog-like"/>
</dbReference>
<protein>
    <recommendedName>
        <fullName evidence="9">D-alanyl-D-alanine dipeptidase</fullName>
        <shortName evidence="9">D-Ala-D-Ala dipeptidase</shortName>
        <ecNumber evidence="9">3.4.13.22</ecNumber>
    </recommendedName>
</protein>
<accession>A0A6L5Y3A8</accession>
<dbReference type="GO" id="GO:0071555">
    <property type="term" value="P:cell wall organization"/>
    <property type="evidence" value="ECO:0007669"/>
    <property type="project" value="UniProtKB-KW"/>
</dbReference>
<dbReference type="GO" id="GO:0008270">
    <property type="term" value="F:zinc ion binding"/>
    <property type="evidence" value="ECO:0007669"/>
    <property type="project" value="UniProtKB-UniRule"/>
</dbReference>
<comment type="catalytic activity">
    <reaction evidence="1 9">
        <text>D-alanyl-D-alanine + H2O = 2 D-alanine</text>
        <dbReference type="Rhea" id="RHEA:20661"/>
        <dbReference type="ChEBI" id="CHEBI:15377"/>
        <dbReference type="ChEBI" id="CHEBI:57416"/>
        <dbReference type="ChEBI" id="CHEBI:57822"/>
        <dbReference type="EC" id="3.4.13.22"/>
    </reaction>
</comment>